<evidence type="ECO:0000313" key="12">
    <source>
        <dbReference type="EMBL" id="CAD7272437.1"/>
    </source>
</evidence>
<organism evidence="12">
    <name type="scientific">Notodromas monacha</name>
    <dbReference type="NCBI Taxonomy" id="399045"/>
    <lineage>
        <taxon>Eukaryota</taxon>
        <taxon>Metazoa</taxon>
        <taxon>Ecdysozoa</taxon>
        <taxon>Arthropoda</taxon>
        <taxon>Crustacea</taxon>
        <taxon>Oligostraca</taxon>
        <taxon>Ostracoda</taxon>
        <taxon>Podocopa</taxon>
        <taxon>Podocopida</taxon>
        <taxon>Cypridocopina</taxon>
        <taxon>Cypridoidea</taxon>
        <taxon>Cyprididae</taxon>
        <taxon>Notodromas</taxon>
    </lineage>
</organism>
<dbReference type="InterPro" id="IPR015943">
    <property type="entry name" value="WD40/YVTN_repeat-like_dom_sf"/>
</dbReference>
<protein>
    <recommendedName>
        <fullName evidence="11">Striatin N-terminal domain-containing protein</fullName>
    </recommendedName>
</protein>
<dbReference type="InterPro" id="IPR001680">
    <property type="entry name" value="WD40_rpt"/>
</dbReference>
<dbReference type="InterPro" id="IPR013258">
    <property type="entry name" value="Striatin_N"/>
</dbReference>
<comment type="similarity">
    <text evidence="2">Belongs to the WD repeat striatin family.</text>
</comment>
<keyword evidence="6" id="KW-0677">Repeat</keyword>
<keyword evidence="13" id="KW-1185">Reference proteome</keyword>
<name>A0A7R9G987_9CRUS</name>
<sequence>MDETSQNQNGQIGPHGGAMGVGPKQNHEDHNQRAQYSMPGILHFIEHEWTRFEMEKAQWDVERSELQARIAFLQGERKGQENLKNDLIRRIKMLEYALKQERIKFHKLKYGVDINFDGGRAEGDIGDGIESPSSADGDLLLTTSTATSPPTVSWKQGRQLLRQYLQEIGYTDTIIDVRSARVRTLFGLNNPDGPENDSNGKAGKNLPAVNGSDPSVPGNNKRNLETQQKRGGKKVKGRGASLAENLLLDAEAVMANLDFLSGNGVEVDDDDEDDDEECLSDEERDELEDSRERKKSSKLVNEDDEMDAETEEVLNEFDFLITDGSDSADDSEDAIHDDDVEWSGKNALLAKLKQDYQQDMKLRRKGPQSLERPKRSKLEAMLATLKDDVLRDDAEVQRSGLESMVDNATDESKGIGRTKGGMTASFLNLRSSNPAASLSADGLGGKDEDMEEGLGLGELAQLTVNNEADVSYDLMIALIVYLQITSSKEAFRKTWSAKYTLRSHFDVVRALAFLPVEPALITASEDHTLKLWNLQKTVPTKKSASLDVEPVYTFRGHIGPVLCLCVDPSGETCYSGSADTKINCWAIPSSNLDPYDNFDPSVMMHSLSGHTDAVWGLAIHPNKGQLLSCSADGTVRLWQPSNASQPLLTTFPTSEQDGLPTCIDFIRGETPPVKMVVGFRSGVGVVFDVETAKPVMRLEAPPAGEGAGDGSIPGSAIHAIVSHPTLPLVLTGHEDKHIRFWDVGNSTSPGRLIHSMVAHLDTVTSLAVDPNGLYLVSGSEYLRLFDHRFLIWMFEVGTISLGTTLSRFLMKQQLGESCHDCSIRLWNLDDKTCVQEITSHRKKFDESILSVAFHRSKPFIASAGADGVAKVFV</sequence>
<evidence type="ECO:0000256" key="3">
    <source>
        <dbReference type="ARBA" id="ARBA00022490"/>
    </source>
</evidence>
<keyword evidence="5 9" id="KW-0853">WD repeat</keyword>
<evidence type="ECO:0000256" key="5">
    <source>
        <dbReference type="ARBA" id="ARBA00022574"/>
    </source>
</evidence>
<proteinExistence type="inferred from homology"/>
<evidence type="ECO:0000313" key="13">
    <source>
        <dbReference type="Proteomes" id="UP000678499"/>
    </source>
</evidence>
<dbReference type="EMBL" id="OA882068">
    <property type="protein sequence ID" value="CAD7272437.1"/>
    <property type="molecule type" value="Genomic_DNA"/>
</dbReference>
<feature type="region of interest" description="Disordered" evidence="10">
    <location>
        <begin position="188"/>
        <end position="238"/>
    </location>
</feature>
<reference evidence="12" key="1">
    <citation type="submission" date="2020-11" db="EMBL/GenBank/DDBJ databases">
        <authorList>
            <person name="Tran Van P."/>
        </authorList>
    </citation>
    <scope>NUCLEOTIDE SEQUENCE</scope>
</reference>
<dbReference type="OrthoDB" id="727118at2759"/>
<feature type="domain" description="Striatin N-terminal" evidence="11">
    <location>
        <begin position="37"/>
        <end position="175"/>
    </location>
</feature>
<feature type="repeat" description="WD" evidence="9">
    <location>
        <begin position="554"/>
        <end position="585"/>
    </location>
</feature>
<gene>
    <name evidence="12" type="ORF">NMOB1V02_LOCUS369</name>
</gene>
<dbReference type="SUPFAM" id="SSF50978">
    <property type="entry name" value="WD40 repeat-like"/>
    <property type="match status" value="1"/>
</dbReference>
<keyword evidence="3" id="KW-0963">Cytoplasm</keyword>
<dbReference type="PRINTS" id="PR00320">
    <property type="entry name" value="GPROTEINBRPT"/>
</dbReference>
<dbReference type="Gene3D" id="1.20.5.300">
    <property type="match status" value="1"/>
</dbReference>
<evidence type="ECO:0000256" key="10">
    <source>
        <dbReference type="SAM" id="MobiDB-lite"/>
    </source>
</evidence>
<dbReference type="Pfam" id="PF08232">
    <property type="entry name" value="Striatin"/>
    <property type="match status" value="1"/>
</dbReference>
<dbReference type="Proteomes" id="UP000678499">
    <property type="component" value="Unassembled WGS sequence"/>
</dbReference>
<dbReference type="PROSITE" id="PS00678">
    <property type="entry name" value="WD_REPEATS_1"/>
    <property type="match status" value="1"/>
</dbReference>
<feature type="compositionally biased region" description="Acidic residues" evidence="10">
    <location>
        <begin position="266"/>
        <end position="289"/>
    </location>
</feature>
<dbReference type="FunFam" id="1.20.5.300:FF:000001">
    <property type="entry name" value="striatin isoform X1"/>
    <property type="match status" value="1"/>
</dbReference>
<feature type="compositionally biased region" description="Polar residues" evidence="10">
    <location>
        <begin position="1"/>
        <end position="11"/>
    </location>
</feature>
<evidence type="ECO:0000256" key="8">
    <source>
        <dbReference type="ARBA" id="ARBA00023054"/>
    </source>
</evidence>
<feature type="region of interest" description="Disordered" evidence="10">
    <location>
        <begin position="263"/>
        <end position="309"/>
    </location>
</feature>
<dbReference type="InterPro" id="IPR020472">
    <property type="entry name" value="WD40_PAC1"/>
</dbReference>
<dbReference type="PROSITE" id="PS50082">
    <property type="entry name" value="WD_REPEATS_2"/>
    <property type="match status" value="3"/>
</dbReference>
<keyword evidence="4" id="KW-0597">Phosphoprotein</keyword>
<accession>A0A7R9G987</accession>
<evidence type="ECO:0000256" key="4">
    <source>
        <dbReference type="ARBA" id="ARBA00022553"/>
    </source>
</evidence>
<dbReference type="Gene3D" id="2.130.10.10">
    <property type="entry name" value="YVTN repeat-like/Quinoprotein amine dehydrogenase"/>
    <property type="match status" value="3"/>
</dbReference>
<dbReference type="PROSITE" id="PS50294">
    <property type="entry name" value="WD_REPEATS_REGION"/>
    <property type="match status" value="2"/>
</dbReference>
<dbReference type="PANTHER" id="PTHR15653:SF0">
    <property type="entry name" value="CONNECTOR OF KINASE TO AP-1, ISOFORM E"/>
    <property type="match status" value="1"/>
</dbReference>
<dbReference type="InterPro" id="IPR051488">
    <property type="entry name" value="WD_repeat_striatin"/>
</dbReference>
<dbReference type="EMBL" id="CAJPEX010000031">
    <property type="protein sequence ID" value="CAG0912589.1"/>
    <property type="molecule type" value="Genomic_DNA"/>
</dbReference>
<dbReference type="CDD" id="cd00200">
    <property type="entry name" value="WD40"/>
    <property type="match status" value="1"/>
</dbReference>
<evidence type="ECO:0000256" key="2">
    <source>
        <dbReference type="ARBA" id="ARBA00009616"/>
    </source>
</evidence>
<feature type="region of interest" description="Disordered" evidence="10">
    <location>
        <begin position="1"/>
        <end position="29"/>
    </location>
</feature>
<evidence type="ECO:0000256" key="1">
    <source>
        <dbReference type="ARBA" id="ARBA00004496"/>
    </source>
</evidence>
<dbReference type="InterPro" id="IPR036322">
    <property type="entry name" value="WD40_repeat_dom_sf"/>
</dbReference>
<feature type="repeat" description="WD" evidence="9">
    <location>
        <begin position="607"/>
        <end position="639"/>
    </location>
</feature>
<dbReference type="GO" id="GO:0005737">
    <property type="term" value="C:cytoplasm"/>
    <property type="evidence" value="ECO:0007669"/>
    <property type="project" value="UniProtKB-SubCell"/>
</dbReference>
<dbReference type="AlphaFoldDB" id="A0A7R9G987"/>
<evidence type="ECO:0000259" key="11">
    <source>
        <dbReference type="Pfam" id="PF08232"/>
    </source>
</evidence>
<dbReference type="InterPro" id="IPR019775">
    <property type="entry name" value="WD40_repeat_CS"/>
</dbReference>
<keyword evidence="8" id="KW-0175">Coiled coil</keyword>
<evidence type="ECO:0000256" key="9">
    <source>
        <dbReference type="PROSITE-ProRule" id="PRU00221"/>
    </source>
</evidence>
<dbReference type="PANTHER" id="PTHR15653">
    <property type="entry name" value="STRIATIN"/>
    <property type="match status" value="1"/>
</dbReference>
<evidence type="ECO:0000256" key="6">
    <source>
        <dbReference type="ARBA" id="ARBA00022737"/>
    </source>
</evidence>
<feature type="repeat" description="WD" evidence="9">
    <location>
        <begin position="501"/>
        <end position="542"/>
    </location>
</feature>
<comment type="subcellular location">
    <subcellularLocation>
        <location evidence="1">Cytoplasm</location>
    </subcellularLocation>
</comment>
<dbReference type="SMART" id="SM00320">
    <property type="entry name" value="WD40"/>
    <property type="match status" value="6"/>
</dbReference>
<keyword evidence="7" id="KW-0112">Calmodulin-binding</keyword>
<dbReference type="GO" id="GO:0005516">
    <property type="term" value="F:calmodulin binding"/>
    <property type="evidence" value="ECO:0007669"/>
    <property type="project" value="UniProtKB-KW"/>
</dbReference>
<dbReference type="Pfam" id="PF00400">
    <property type="entry name" value="WD40"/>
    <property type="match status" value="6"/>
</dbReference>
<evidence type="ECO:0000256" key="7">
    <source>
        <dbReference type="ARBA" id="ARBA00022860"/>
    </source>
</evidence>